<keyword evidence="4" id="KW-1185">Reference proteome</keyword>
<gene>
    <name evidence="3" type="ORF">U1T56_02280</name>
</gene>
<sequence>MLRRVTVLDLLAIAAILAAPRLALAGTDTDQLTVTATVQSGCALSGGTLDFGTYTSGQQTDLDAIGAINYTNCSGMLTFALDGGGSANINARQMRSGANRLNYQIYRNQIRNSIWGTGTDSQGQQLIGTQSGSIPVYGRIFKGQTVPDGVYTDIVNITLTF</sequence>
<dbReference type="PANTHER" id="PTHR37089:SF3">
    <property type="entry name" value="EXPORTED PROTEIN"/>
    <property type="match status" value="1"/>
</dbReference>
<evidence type="ECO:0000313" key="3">
    <source>
        <dbReference type="EMBL" id="MEK0081964.1"/>
    </source>
</evidence>
<evidence type="ECO:0000256" key="1">
    <source>
        <dbReference type="SAM" id="SignalP"/>
    </source>
</evidence>
<comment type="caution">
    <text evidence="3">The sequence shown here is derived from an EMBL/GenBank/DDBJ whole genome shotgun (WGS) entry which is preliminary data.</text>
</comment>
<protein>
    <submittedName>
        <fullName evidence="3">Spore coat U domain-containing protein</fullName>
    </submittedName>
</protein>
<name>A0ABU8XLZ4_9PROT</name>
<dbReference type="PANTHER" id="PTHR37089">
    <property type="entry name" value="PROTEIN U-RELATED"/>
    <property type="match status" value="1"/>
</dbReference>
<feature type="domain" description="Spore coat protein U/FanG" evidence="2">
    <location>
        <begin position="29"/>
        <end position="158"/>
    </location>
</feature>
<keyword evidence="1" id="KW-0732">Signal</keyword>
<dbReference type="EMBL" id="JBBLZC010000001">
    <property type="protein sequence ID" value="MEK0081964.1"/>
    <property type="molecule type" value="Genomic_DNA"/>
</dbReference>
<dbReference type="Proteomes" id="UP001375743">
    <property type="component" value="Unassembled WGS sequence"/>
</dbReference>
<dbReference type="InterPro" id="IPR053167">
    <property type="entry name" value="Spore_coat_component"/>
</dbReference>
<accession>A0ABU8XLZ4</accession>
<feature type="signal peptide" evidence="1">
    <location>
        <begin position="1"/>
        <end position="25"/>
    </location>
</feature>
<dbReference type="SMART" id="SM00972">
    <property type="entry name" value="SCPU"/>
    <property type="match status" value="1"/>
</dbReference>
<evidence type="ECO:0000259" key="2">
    <source>
        <dbReference type="Pfam" id="PF05229"/>
    </source>
</evidence>
<dbReference type="Pfam" id="PF05229">
    <property type="entry name" value="SCPU"/>
    <property type="match status" value="1"/>
</dbReference>
<feature type="chain" id="PRO_5047535677" evidence="1">
    <location>
        <begin position="26"/>
        <end position="161"/>
    </location>
</feature>
<dbReference type="RefSeq" id="WP_418157804.1">
    <property type="nucleotide sequence ID" value="NZ_JBBLZC010000001.1"/>
</dbReference>
<dbReference type="InterPro" id="IPR007893">
    <property type="entry name" value="Spore_coat_U/FanG"/>
</dbReference>
<proteinExistence type="predicted"/>
<organism evidence="3 4">
    <name type="scientific">Benzoatithermus flavus</name>
    <dbReference type="NCBI Taxonomy" id="3108223"/>
    <lineage>
        <taxon>Bacteria</taxon>
        <taxon>Pseudomonadati</taxon>
        <taxon>Pseudomonadota</taxon>
        <taxon>Alphaproteobacteria</taxon>
        <taxon>Geminicoccales</taxon>
        <taxon>Geminicoccaceae</taxon>
        <taxon>Benzoatithermus</taxon>
    </lineage>
</organism>
<evidence type="ECO:0000313" key="4">
    <source>
        <dbReference type="Proteomes" id="UP001375743"/>
    </source>
</evidence>
<reference evidence="3 4" key="1">
    <citation type="submission" date="2024-01" db="EMBL/GenBank/DDBJ databases">
        <title>Multi-omics insights into the function and evolution of sodium benzoate biodegradation pathways in Benzoatithermus flavus gen. nov., sp. nov. from hot spring.</title>
        <authorList>
            <person name="Hu C.-J."/>
            <person name="Li W.-J."/>
        </authorList>
    </citation>
    <scope>NUCLEOTIDE SEQUENCE [LARGE SCALE GENOMIC DNA]</scope>
    <source>
        <strain evidence="3 4">SYSU G07066</strain>
    </source>
</reference>